<gene>
    <name evidence="1" type="ORF">FGIG_01235</name>
</gene>
<reference evidence="1 2" key="1">
    <citation type="submission" date="2019-04" db="EMBL/GenBank/DDBJ databases">
        <title>Annotation for the trematode Fasciola gigantica.</title>
        <authorList>
            <person name="Choi Y.-J."/>
        </authorList>
    </citation>
    <scope>NUCLEOTIDE SEQUENCE [LARGE SCALE GENOMIC DNA]</scope>
    <source>
        <strain evidence="1">Uganda_cow_1</strain>
    </source>
</reference>
<comment type="caution">
    <text evidence="1">The sequence shown here is derived from an EMBL/GenBank/DDBJ whole genome shotgun (WGS) entry which is preliminary data.</text>
</comment>
<dbReference type="EMBL" id="SUNJ01001017">
    <property type="protein sequence ID" value="TPP67135.1"/>
    <property type="molecule type" value="Genomic_DNA"/>
</dbReference>
<dbReference type="GO" id="GO:0003352">
    <property type="term" value="P:regulation of cilium movement"/>
    <property type="evidence" value="ECO:0007669"/>
    <property type="project" value="TreeGrafter"/>
</dbReference>
<dbReference type="STRING" id="46835.A0A504Z306"/>
<dbReference type="GO" id="GO:0005858">
    <property type="term" value="C:axonemal dynein complex"/>
    <property type="evidence" value="ECO:0007669"/>
    <property type="project" value="InterPro"/>
</dbReference>
<dbReference type="PANTHER" id="PTHR21625:SF1">
    <property type="entry name" value="DYNEIN REGULATORY COMPLEX PROTEIN 1"/>
    <property type="match status" value="1"/>
</dbReference>
<dbReference type="GO" id="GO:0060285">
    <property type="term" value="P:cilium-dependent cell motility"/>
    <property type="evidence" value="ECO:0007669"/>
    <property type="project" value="TreeGrafter"/>
</dbReference>
<keyword evidence="2" id="KW-1185">Reference proteome</keyword>
<evidence type="ECO:0000313" key="2">
    <source>
        <dbReference type="Proteomes" id="UP000316759"/>
    </source>
</evidence>
<evidence type="ECO:0000313" key="1">
    <source>
        <dbReference type="EMBL" id="TPP67135.1"/>
    </source>
</evidence>
<dbReference type="OrthoDB" id="10260459at2759"/>
<proteinExistence type="predicted"/>
<dbReference type="InterPro" id="IPR039750">
    <property type="entry name" value="DRC1/DRC2"/>
</dbReference>
<organism evidence="1 2">
    <name type="scientific">Fasciola gigantica</name>
    <name type="common">Giant liver fluke</name>
    <dbReference type="NCBI Taxonomy" id="46835"/>
    <lineage>
        <taxon>Eukaryota</taxon>
        <taxon>Metazoa</taxon>
        <taxon>Spiralia</taxon>
        <taxon>Lophotrochozoa</taxon>
        <taxon>Platyhelminthes</taxon>
        <taxon>Trematoda</taxon>
        <taxon>Digenea</taxon>
        <taxon>Plagiorchiida</taxon>
        <taxon>Echinostomata</taxon>
        <taxon>Echinostomatoidea</taxon>
        <taxon>Fasciolidae</taxon>
        <taxon>Fasciola</taxon>
    </lineage>
</organism>
<name>A0A504Z306_FASGI</name>
<dbReference type="GO" id="GO:0070286">
    <property type="term" value="P:axonemal dynein complex assembly"/>
    <property type="evidence" value="ECO:0007669"/>
    <property type="project" value="InterPro"/>
</dbReference>
<sequence>MENFKDLQKKSKLLIEAEHKNFREIWIMNEEELKELTNKLLDASRVISEQQLGIPWRKPDVTFMCNVGPISGPVDQITCKPPAVIAMKQAFQPDAEYVFIFALFLDYLPVLHEIGDGGCTEYCDLLY</sequence>
<accession>A0A504Z306</accession>
<dbReference type="PANTHER" id="PTHR21625">
    <property type="entry name" value="NYD-SP28 PROTEIN"/>
    <property type="match status" value="1"/>
</dbReference>
<dbReference type="Proteomes" id="UP000316759">
    <property type="component" value="Unassembled WGS sequence"/>
</dbReference>
<protein>
    <submittedName>
        <fullName evidence="1">Coiled coil domain containing protein</fullName>
    </submittedName>
</protein>
<dbReference type="AlphaFoldDB" id="A0A504Z306"/>